<evidence type="ECO:0000259" key="3">
    <source>
        <dbReference type="Pfam" id="PF17148"/>
    </source>
</evidence>
<dbReference type="EMBL" id="MQWB01000001">
    <property type="protein sequence ID" value="OZC02981.1"/>
    <property type="molecule type" value="Genomic_DNA"/>
</dbReference>
<dbReference type="InterPro" id="IPR032534">
    <property type="entry name" value="EcxA_zinc-bd"/>
</dbReference>
<feature type="domain" description="DUF5117" evidence="3">
    <location>
        <begin position="99"/>
        <end position="284"/>
    </location>
</feature>
<dbReference type="InterPro" id="IPR034032">
    <property type="entry name" value="Zn_MMP-like_bac"/>
</dbReference>
<feature type="signal peptide" evidence="1">
    <location>
        <begin position="1"/>
        <end position="16"/>
    </location>
</feature>
<dbReference type="RefSeq" id="WP_094547799.1">
    <property type="nucleotide sequence ID" value="NZ_MQWB01000001.1"/>
</dbReference>
<dbReference type="CDD" id="cd04276">
    <property type="entry name" value="ZnMc_MMP_like_2"/>
    <property type="match status" value="1"/>
</dbReference>
<dbReference type="Gene3D" id="3.40.390.10">
    <property type="entry name" value="Collagenase (Catalytic Domain)"/>
    <property type="match status" value="1"/>
</dbReference>
<keyword evidence="6" id="KW-1185">Reference proteome</keyword>
<dbReference type="InterPro" id="IPR033428">
    <property type="entry name" value="DUF5118"/>
</dbReference>
<reference evidence="5 6" key="1">
    <citation type="submission" date="2016-11" db="EMBL/GenBank/DDBJ databases">
        <title>Study of marine rhodopsin-containing bacteria.</title>
        <authorList>
            <person name="Yoshizawa S."/>
            <person name="Kumagai Y."/>
            <person name="Kogure K."/>
        </authorList>
    </citation>
    <scope>NUCLEOTIDE SEQUENCE [LARGE SCALE GENOMIC DNA]</scope>
    <source>
        <strain evidence="5 6">SG-29</strain>
    </source>
</reference>
<dbReference type="InParanoid" id="A0A259TZ40"/>
<dbReference type="PROSITE" id="PS51257">
    <property type="entry name" value="PROKAR_LIPOPROTEIN"/>
    <property type="match status" value="1"/>
</dbReference>
<evidence type="ECO:0000313" key="6">
    <source>
        <dbReference type="Proteomes" id="UP000216446"/>
    </source>
</evidence>
<organism evidence="5 6">
    <name type="scientific">Rubricoccus marinus</name>
    <dbReference type="NCBI Taxonomy" id="716817"/>
    <lineage>
        <taxon>Bacteria</taxon>
        <taxon>Pseudomonadati</taxon>
        <taxon>Rhodothermota</taxon>
        <taxon>Rhodothermia</taxon>
        <taxon>Rhodothermales</taxon>
        <taxon>Rubricoccaceae</taxon>
        <taxon>Rubricoccus</taxon>
    </lineage>
</organism>
<dbReference type="InterPro" id="IPR024079">
    <property type="entry name" value="MetalloPept_cat_dom_sf"/>
</dbReference>
<keyword evidence="1" id="KW-0732">Signal</keyword>
<dbReference type="PANTHER" id="PTHR38478">
    <property type="entry name" value="PEPTIDASE M1A AND M12B"/>
    <property type="match status" value="1"/>
</dbReference>
<evidence type="ECO:0000259" key="4">
    <source>
        <dbReference type="Pfam" id="PF17162"/>
    </source>
</evidence>
<gene>
    <name evidence="5" type="ORF">BSZ36_08355</name>
</gene>
<feature type="domain" description="EcxA zinc-binding" evidence="2">
    <location>
        <begin position="419"/>
        <end position="723"/>
    </location>
</feature>
<dbReference type="OrthoDB" id="9776599at2"/>
<accession>A0A259TZ40</accession>
<dbReference type="GO" id="GO:0008237">
    <property type="term" value="F:metallopeptidase activity"/>
    <property type="evidence" value="ECO:0007669"/>
    <property type="project" value="InterPro"/>
</dbReference>
<dbReference type="Pfam" id="PF17148">
    <property type="entry name" value="DUF5117"/>
    <property type="match status" value="1"/>
</dbReference>
<proteinExistence type="predicted"/>
<dbReference type="PANTHER" id="PTHR38478:SF1">
    <property type="entry name" value="ZINC DEPENDENT METALLOPROTEASE DOMAIN LIPOPROTEIN"/>
    <property type="match status" value="1"/>
</dbReference>
<dbReference type="Pfam" id="PF17162">
    <property type="entry name" value="DUF5118"/>
    <property type="match status" value="1"/>
</dbReference>
<dbReference type="InterPro" id="IPR033413">
    <property type="entry name" value="DUF5117"/>
</dbReference>
<sequence length="823" mass="91481">MLLRFAPALVAALVIAGCSGSVPTPPEASKTPPKTEKKDEMKSFAEVTKDAETDEGLITLHLLEDGEKVLGEIPDSLFGKEILVVSRIARTAEGFAYGGTKVNTQAVRFDRVGNDALLRTIRYSVVAESGLPIAQAVRNSTFEPIIARLEGMAVRKDTSVVVDMTALFNTDIPVFGLPQGAREQYKVRSLDKDRSYIVRAAAYPENIEIRTVLTYVASEPPTNSSTGTLSVEMSHSFVGLPEDPMRPRRYDPRVGFFSISQTDYGLPTQRAEERRYITRWRLVPSDMEAYARGELVEPEKQIVYYIDPATPDVWRPYLKEGVEDWNKAFEAAGFRNAIRAADAPTPEEDPDWSPEDARYSTIRYFASDIQNAYGPHVHDPRTGEILESDIGWYHNVMNLLRNWFFVQTAAINPDARSLQFDDAVMGRLVRFVSAHEVGHTLGFPHNFISSNAYPVDSLRSPTFTATRGTAPSIMDYARFNYVAQPGDGVTTLMPDVGEYDKWVTNWGYRYFPDASGEPEEREMLQAMTREALKDPVNRYGAQGAILDPRAQSEDLGDDAVYASQLGLANLKRTVPMLLEWATEDGEDYSGLAEVYGNIAGQWNRYLGHVANNVGGVYADTKYMGDEGVVYTTVPADKQREAVQFIIQEGLQRPDWLLNRDILARIEPAGAARRVLGLQEGVVGRLLSFDRLSRMEEQLWTDSDAYAPMELMADLRAGVWTELSSGADIDATRRALQRAHVEALEGLLTTDQSRSTSIPGGGSFDTLPGGRSDVRALARGELMTVRETAAGALRRYRNDRMGRLHLEDIIARVDNALDPDNDEG</sequence>
<dbReference type="Pfam" id="PF16313">
    <property type="entry name" value="DUF4953"/>
    <property type="match status" value="1"/>
</dbReference>
<dbReference type="SUPFAM" id="SSF55486">
    <property type="entry name" value="Metalloproteases ('zincins'), catalytic domain"/>
    <property type="match status" value="1"/>
</dbReference>
<evidence type="ECO:0008006" key="7">
    <source>
        <dbReference type="Google" id="ProtNLM"/>
    </source>
</evidence>
<comment type="caution">
    <text evidence="5">The sequence shown here is derived from an EMBL/GenBank/DDBJ whole genome shotgun (WGS) entry which is preliminary data.</text>
</comment>
<feature type="domain" description="DUF5118" evidence="4">
    <location>
        <begin position="42"/>
        <end position="91"/>
    </location>
</feature>
<protein>
    <recommendedName>
        <fullName evidence="7">Zinc-dependent metalloprotease</fullName>
    </recommendedName>
</protein>
<dbReference type="AlphaFoldDB" id="A0A259TZ40"/>
<dbReference type="Proteomes" id="UP000216446">
    <property type="component" value="Unassembled WGS sequence"/>
</dbReference>
<evidence type="ECO:0000259" key="2">
    <source>
        <dbReference type="Pfam" id="PF16313"/>
    </source>
</evidence>
<evidence type="ECO:0000313" key="5">
    <source>
        <dbReference type="EMBL" id="OZC02981.1"/>
    </source>
</evidence>
<name>A0A259TZ40_9BACT</name>
<evidence type="ECO:0000256" key="1">
    <source>
        <dbReference type="SAM" id="SignalP"/>
    </source>
</evidence>
<feature type="chain" id="PRO_5012514523" description="Zinc-dependent metalloprotease" evidence="1">
    <location>
        <begin position="17"/>
        <end position="823"/>
    </location>
</feature>